<gene>
    <name evidence="1" type="ORF">C4F50_24545</name>
</gene>
<proteinExistence type="predicted"/>
<protein>
    <submittedName>
        <fullName evidence="1">Uncharacterized protein</fullName>
    </submittedName>
</protein>
<accession>A0ABR9TRU9</accession>
<evidence type="ECO:0000313" key="1">
    <source>
        <dbReference type="EMBL" id="MBE8728100.1"/>
    </source>
</evidence>
<keyword evidence="2" id="KW-1185">Reference proteome</keyword>
<reference evidence="1 2" key="1">
    <citation type="submission" date="2018-07" db="EMBL/GenBank/DDBJ databases">
        <title>Genome assembly of strain KB82.</title>
        <authorList>
            <person name="Kukolya J."/>
            <person name="Horvath B."/>
            <person name="Nagy I."/>
            <person name="Toth A."/>
        </authorList>
    </citation>
    <scope>NUCLEOTIDE SEQUENCE [LARGE SCALE GENOMIC DNA]</scope>
    <source>
        <strain evidence="1 2">Kb82</strain>
    </source>
</reference>
<comment type="caution">
    <text evidence="1">The sequence shown here is derived from an EMBL/GenBank/DDBJ whole genome shotgun (WGS) entry which is preliminary data.</text>
</comment>
<organism evidence="1 2">
    <name type="scientific">Flavobacterium hungaricum</name>
    <dbReference type="NCBI Taxonomy" id="2082725"/>
    <lineage>
        <taxon>Bacteria</taxon>
        <taxon>Pseudomonadati</taxon>
        <taxon>Bacteroidota</taxon>
        <taxon>Flavobacteriia</taxon>
        <taxon>Flavobacteriales</taxon>
        <taxon>Flavobacteriaceae</taxon>
        <taxon>Flavobacterium</taxon>
    </lineage>
</organism>
<name>A0ABR9TRU9_9FLAO</name>
<dbReference type="EMBL" id="PRDM01000006">
    <property type="protein sequence ID" value="MBE8728100.1"/>
    <property type="molecule type" value="Genomic_DNA"/>
</dbReference>
<dbReference type="Proteomes" id="UP000640614">
    <property type="component" value="Unassembled WGS sequence"/>
</dbReference>
<dbReference type="RefSeq" id="WP_194141207.1">
    <property type="nucleotide sequence ID" value="NZ_PRDM01000006.1"/>
</dbReference>
<evidence type="ECO:0000313" key="2">
    <source>
        <dbReference type="Proteomes" id="UP000640614"/>
    </source>
</evidence>
<sequence length="162" mass="19888">MHLILYKINKDHQQLYDLIKNHIGAFENPVYYKTDSDDGLEYNVFEGSLNNEETIICFEGKINFIKLHIKYSQFLNHESYYERVINFEKALIELFNNDADLYRLDEILVEDLLLNKGIYWYRQNDANETFNQWIENEEKLHWLKMEIPYKELRFKDFWKERS</sequence>